<reference evidence="3" key="1">
    <citation type="submission" date="2015-05" db="EMBL/GenBank/DDBJ databases">
        <authorList>
            <person name="Wang D.B."/>
            <person name="Wang M."/>
        </authorList>
    </citation>
    <scope>NUCLEOTIDE SEQUENCE</scope>
    <source>
        <strain evidence="3">36-1</strain>
    </source>
</reference>
<evidence type="ECO:0000259" key="1">
    <source>
        <dbReference type="Pfam" id="PF00557"/>
    </source>
</evidence>
<dbReference type="Gene3D" id="3.90.230.10">
    <property type="entry name" value="Creatinase/methionine aminopeptidase superfamily"/>
    <property type="match status" value="1"/>
</dbReference>
<dbReference type="Gene3D" id="3.40.350.10">
    <property type="entry name" value="Creatinase/prolidase N-terminal domain"/>
    <property type="match status" value="1"/>
</dbReference>
<dbReference type="Proteomes" id="UP000245956">
    <property type="component" value="Unassembled WGS sequence"/>
</dbReference>
<reference evidence="2" key="3">
    <citation type="submission" date="2023-11" db="EMBL/GenBank/DDBJ databases">
        <authorList>
            <person name="Beijen E."/>
            <person name="Ohm R.A."/>
        </authorList>
    </citation>
    <scope>NUCLEOTIDE SEQUENCE</scope>
    <source>
        <strain evidence="2">CBS 150709</strain>
    </source>
</reference>
<reference evidence="3 4" key="2">
    <citation type="journal article" date="2016" name="Front. Microbiol.">
        <title>Genome and transcriptome sequences reveal the specific parasitism of the nematophagous Purpureocillium lilacinum 36-1.</title>
        <authorList>
            <person name="Xie J."/>
            <person name="Li S."/>
            <person name="Mo C."/>
            <person name="Xiao X."/>
            <person name="Peng D."/>
            <person name="Wang G."/>
            <person name="Xiao Y."/>
        </authorList>
    </citation>
    <scope>NUCLEOTIDE SEQUENCE [LARGE SCALE GENOMIC DNA]</scope>
    <source>
        <strain evidence="3 4">36-1</strain>
    </source>
</reference>
<protein>
    <recommendedName>
        <fullName evidence="1">Peptidase M24 domain-containing protein</fullName>
    </recommendedName>
</protein>
<accession>A0A2U3EP83</accession>
<dbReference type="InterPro" id="IPR000994">
    <property type="entry name" value="Pept_M24"/>
</dbReference>
<evidence type="ECO:0000313" key="5">
    <source>
        <dbReference type="Proteomes" id="UP001287286"/>
    </source>
</evidence>
<evidence type="ECO:0000313" key="3">
    <source>
        <dbReference type="EMBL" id="PWI76311.1"/>
    </source>
</evidence>
<dbReference type="Proteomes" id="UP001287286">
    <property type="component" value="Unassembled WGS sequence"/>
</dbReference>
<dbReference type="InterPro" id="IPR050659">
    <property type="entry name" value="Peptidase_M24B"/>
</dbReference>
<organism evidence="3 4">
    <name type="scientific">Purpureocillium lilacinum</name>
    <name type="common">Paecilomyces lilacinus</name>
    <dbReference type="NCBI Taxonomy" id="33203"/>
    <lineage>
        <taxon>Eukaryota</taxon>
        <taxon>Fungi</taxon>
        <taxon>Dikarya</taxon>
        <taxon>Ascomycota</taxon>
        <taxon>Pezizomycotina</taxon>
        <taxon>Sordariomycetes</taxon>
        <taxon>Hypocreomycetidae</taxon>
        <taxon>Hypocreales</taxon>
        <taxon>Ophiocordycipitaceae</taxon>
        <taxon>Purpureocillium</taxon>
    </lineage>
</organism>
<dbReference type="InterPro" id="IPR036005">
    <property type="entry name" value="Creatinase/aminopeptidase-like"/>
</dbReference>
<dbReference type="AlphaFoldDB" id="A0A2U3EP83"/>
<gene>
    <name evidence="3" type="ORF">PCL_03505</name>
    <name evidence="2" type="ORF">Purlil1_5028</name>
</gene>
<reference evidence="2 5" key="4">
    <citation type="journal article" date="2024" name="Microbiol. Resour. Announc.">
        <title>Genome annotations for the ascomycete fungi Trichoderma harzianum, Trichoderma aggressivum, and Purpureocillium lilacinum.</title>
        <authorList>
            <person name="Beijen E.P.W."/>
            <person name="Ohm R.A."/>
        </authorList>
    </citation>
    <scope>NUCLEOTIDE SEQUENCE [LARGE SCALE GENOMIC DNA]</scope>
    <source>
        <strain evidence="2 5">CBS 150709</strain>
    </source>
</reference>
<dbReference type="PANTHER" id="PTHR46112">
    <property type="entry name" value="AMINOPEPTIDASE"/>
    <property type="match status" value="1"/>
</dbReference>
<evidence type="ECO:0000313" key="4">
    <source>
        <dbReference type="Proteomes" id="UP000245956"/>
    </source>
</evidence>
<feature type="domain" description="Peptidase M24" evidence="1">
    <location>
        <begin position="459"/>
        <end position="672"/>
    </location>
</feature>
<comment type="caution">
    <text evidence="3">The sequence shown here is derived from an EMBL/GenBank/DDBJ whole genome shotgun (WGS) entry which is preliminary data.</text>
</comment>
<dbReference type="InterPro" id="IPR029149">
    <property type="entry name" value="Creatin/AminoP/Spt16_N"/>
</dbReference>
<evidence type="ECO:0000313" key="2">
    <source>
        <dbReference type="EMBL" id="KAK4090892.1"/>
    </source>
</evidence>
<dbReference type="EMBL" id="LCWV01000001">
    <property type="protein sequence ID" value="PWI76311.1"/>
    <property type="molecule type" value="Genomic_DNA"/>
</dbReference>
<keyword evidence="5" id="KW-1185">Reference proteome</keyword>
<name>A0A2U3EP83_PURLI</name>
<dbReference type="SUPFAM" id="SSF53092">
    <property type="entry name" value="Creatinase/prolidase N-terminal domain"/>
    <property type="match status" value="1"/>
</dbReference>
<dbReference type="EMBL" id="JAWRVI010000014">
    <property type="protein sequence ID" value="KAK4090892.1"/>
    <property type="molecule type" value="Genomic_DNA"/>
</dbReference>
<dbReference type="Pfam" id="PF00557">
    <property type="entry name" value="Peptidase_M24"/>
    <property type="match status" value="1"/>
</dbReference>
<dbReference type="PANTHER" id="PTHR46112:SF2">
    <property type="entry name" value="XAA-PRO AMINOPEPTIDASE P-RELATED"/>
    <property type="match status" value="1"/>
</dbReference>
<sequence>MIANGPLTNLPATKVPAARQLASGTAGRRRWTLHSAIFSRLPMIPAHLISPRLNARKALCCERILTMTEACEDYQDVRVSERDRRHWLGAWQGARAVHPLTSATSMCCPWGCSVSFPALDSSLPVNGVIRSPAIRSDNDARVDSCADNLSLILSELDSSVEKVWRSRGAHVRCHLASSSVPLELANAQSTGSARLTTTTADNQRPKMKAEKVDLGETSLLEKQQRWTKRPQRFVHIVIAAVILAALLVKQGSTWTGLQALVHQNPSKHLNKVQQCSIDNFHQDLGFLDHAKPIEAHEFIQRRDRLAQALAQNGVDAFVLEPGYTFQYYGNISQTEWEPWEPEERPFLMLVLPQIAADGSVSAKTAFLAPHFEEGRVRMLGIPSRDAELDIVIWEEHWNPYKTLLESSLFEGKKQPTLMADEEMRDYIVRGLDNNGFKTVGLSPEAELVRQTKSPAEVELLRAVNTGTVAAVRAMRPCLVPGLTEDEVTAILDNTLLSVGFGLFFNIVLFEEHGALPHGGFVTGGKKLTQDSMVVIDVGAHYLGYSSDICRSFLIDPPEGKAASGDPRRAEKENVWQIVLDAQTAAAGAMKPNNTAASVDIAARSVIEAAGYGYGFTHRLGHGIGIKAHESPYLNKWNTADKLGPGMTFTNEPGIYLEGKFGVRHEDIYLVTENGEAELLTGRRARGLYDP</sequence>
<proteinExistence type="predicted"/>
<dbReference type="SUPFAM" id="SSF55920">
    <property type="entry name" value="Creatinase/aminopeptidase"/>
    <property type="match status" value="1"/>
</dbReference>